<evidence type="ECO:0000256" key="4">
    <source>
        <dbReference type="ARBA" id="ARBA00022729"/>
    </source>
</evidence>
<dbReference type="InterPro" id="IPR036772">
    <property type="entry name" value="SRCR-like_dom_sf"/>
</dbReference>
<comment type="catalytic activity">
    <reaction evidence="12">
        <text>Preferential cleavage: Arg-|-Xaa, Lys-|-Xaa.</text>
        <dbReference type="EC" id="3.4.21.4"/>
    </reaction>
</comment>
<evidence type="ECO:0000256" key="15">
    <source>
        <dbReference type="PROSITE-ProRule" id="PRU00196"/>
    </source>
</evidence>
<dbReference type="Pfam" id="PF21287">
    <property type="entry name" value="Kazal_CFAI"/>
    <property type="match status" value="1"/>
</dbReference>
<evidence type="ECO:0000256" key="3">
    <source>
        <dbReference type="ARBA" id="ARBA00022670"/>
    </source>
</evidence>
<dbReference type="GO" id="GO:0002376">
    <property type="term" value="P:immune system process"/>
    <property type="evidence" value="ECO:0007669"/>
    <property type="project" value="UniProtKB-KW"/>
</dbReference>
<dbReference type="Pfam" id="PF00089">
    <property type="entry name" value="Trypsin"/>
    <property type="match status" value="1"/>
</dbReference>
<dbReference type="Bgee" id="ENSGACG00000000362">
    <property type="expression patterns" value="Expressed in liver and 2 other cell types or tissues"/>
</dbReference>
<evidence type="ECO:0000259" key="17">
    <source>
        <dbReference type="PROSITE" id="PS50240"/>
    </source>
</evidence>
<dbReference type="GO" id="GO:0005615">
    <property type="term" value="C:extracellular space"/>
    <property type="evidence" value="ECO:0007669"/>
    <property type="project" value="TreeGrafter"/>
</dbReference>
<dbReference type="Gene3D" id="2.40.10.10">
    <property type="entry name" value="Trypsin-like serine proteases"/>
    <property type="match status" value="1"/>
</dbReference>
<dbReference type="InterPro" id="IPR002172">
    <property type="entry name" value="LDrepeatLR_classA_rpt"/>
</dbReference>
<dbReference type="CDD" id="cd00112">
    <property type="entry name" value="LDLa"/>
    <property type="match status" value="2"/>
</dbReference>
<dbReference type="InterPro" id="IPR002350">
    <property type="entry name" value="Kazal_dom"/>
</dbReference>
<dbReference type="InterPro" id="IPR050127">
    <property type="entry name" value="Serine_Proteases_S1"/>
</dbReference>
<dbReference type="Ensembl" id="ENSGACT00000000464.1">
    <property type="protein sequence ID" value="ENSGACP00000000464.1"/>
    <property type="gene ID" value="ENSGACG00000000362.1"/>
</dbReference>
<dbReference type="PRINTS" id="PR00722">
    <property type="entry name" value="CHYMOTRYPSIN"/>
</dbReference>
<feature type="domain" description="Kazal-like" evidence="19">
    <location>
        <begin position="42"/>
        <end position="89"/>
    </location>
</feature>
<keyword evidence="7 16" id="KW-0720">Serine protease</keyword>
<sequence>PEAPEEDEFLGPRECLIKKLTRGSCDLVFCPPWERCIEGHCSCKPPYLCPSEGARPVCGLDHRTYRSYCQVMAVSCQTKRSRMSHFGENCKEDQPKFNSTILSDTAAVKIFLPDARSPGGGEELLVCQRLWNIAAANVACKAGGTPLGALAADSTSYGSLTTAGGNTESPKRCVSLRCQGYEASLAECVIYDKVDIGNQEVATATCYQAPEAANECGFTCANTKCVSANRTCDGVDDCGDGSDEMCCKKCRGGGFRCKTGACVHREALGDEQIDCLDGEDEATKHAAIVSEYTSPKDETRAGRAHLESRLYCGIPNATTVDNVEVEGRANRGRVKRVVGGVPANPTQIQWQVAVVENKKVDCGGAYIGGCWVITAAHCVRPNPSAFMVKFSLWRKIQAQSTTDIVPVQEILIHPKYLPRVTYGANYENDIALLKLKKLPFEEKCLKDNPAISAVCVPWSTQLFQPNHTCSISGWGRTAVLLWANVSLIADCQRFYNDRFRPGMMCAGAVEGGVDSCQGDSGGPLVCEDELGVSYLWGIVSWGRKCAEPGFPGVYTQVAHYFEWIRYHTGWPAVTKFNS</sequence>
<dbReference type="EC" id="3.4.21.4" evidence="13"/>
<keyword evidence="9 15" id="KW-1015">Disulfide bond</keyword>
<dbReference type="InterPro" id="IPR048722">
    <property type="entry name" value="CFAI_FIMAC_N"/>
</dbReference>
<reference evidence="20" key="2">
    <citation type="submission" date="2024-04" db="UniProtKB">
        <authorList>
            <consortium name="Ensembl"/>
        </authorList>
    </citation>
    <scope>IDENTIFICATION</scope>
</reference>
<dbReference type="PROSITE" id="PS51465">
    <property type="entry name" value="KAZAL_2"/>
    <property type="match status" value="1"/>
</dbReference>
<feature type="domain" description="Peptidase S1" evidence="17">
    <location>
        <begin position="337"/>
        <end position="569"/>
    </location>
</feature>
<dbReference type="GO" id="GO:0006508">
    <property type="term" value="P:proteolysis"/>
    <property type="evidence" value="ECO:0007669"/>
    <property type="project" value="UniProtKB-KW"/>
</dbReference>
<evidence type="ECO:0000256" key="12">
    <source>
        <dbReference type="ARBA" id="ARBA00036320"/>
    </source>
</evidence>
<dbReference type="Pfam" id="PF00057">
    <property type="entry name" value="Ldl_recept_a"/>
    <property type="match status" value="2"/>
</dbReference>
<dbReference type="PANTHER" id="PTHR24264">
    <property type="entry name" value="TRYPSIN-RELATED"/>
    <property type="match status" value="1"/>
</dbReference>
<evidence type="ECO:0000313" key="20">
    <source>
        <dbReference type="Ensembl" id="ENSGACP00000000464.1"/>
    </source>
</evidence>
<evidence type="ECO:0000256" key="9">
    <source>
        <dbReference type="ARBA" id="ARBA00023157"/>
    </source>
</evidence>
<evidence type="ECO:0000256" key="14">
    <source>
        <dbReference type="PROSITE-ProRule" id="PRU00124"/>
    </source>
</evidence>
<evidence type="ECO:0000256" key="6">
    <source>
        <dbReference type="ARBA" id="ARBA00022801"/>
    </source>
</evidence>
<dbReference type="CDD" id="cd00190">
    <property type="entry name" value="Tryp_SPc"/>
    <property type="match status" value="1"/>
</dbReference>
<evidence type="ECO:0000256" key="2">
    <source>
        <dbReference type="ARBA" id="ARBA00022525"/>
    </source>
</evidence>
<comment type="similarity">
    <text evidence="11">Belongs to the peptidase S1 family. CLIP subfamily.</text>
</comment>
<evidence type="ECO:0000256" key="10">
    <source>
        <dbReference type="ARBA" id="ARBA00023180"/>
    </source>
</evidence>
<dbReference type="SMART" id="SM00057">
    <property type="entry name" value="FIMAC"/>
    <property type="match status" value="1"/>
</dbReference>
<dbReference type="InterPro" id="IPR003884">
    <property type="entry name" value="FacI_MAC"/>
</dbReference>
<evidence type="ECO:0000256" key="11">
    <source>
        <dbReference type="ARBA" id="ARBA00024195"/>
    </source>
</evidence>
<dbReference type="Gene3D" id="3.10.250.10">
    <property type="entry name" value="SRCR-like domain"/>
    <property type="match status" value="1"/>
</dbReference>
<dbReference type="PROSITE" id="PS50240">
    <property type="entry name" value="TRYPSIN_DOM"/>
    <property type="match status" value="1"/>
</dbReference>
<dbReference type="GO" id="GO:0004252">
    <property type="term" value="F:serine-type endopeptidase activity"/>
    <property type="evidence" value="ECO:0007669"/>
    <property type="project" value="UniProtKB-EC"/>
</dbReference>
<keyword evidence="8" id="KW-0391">Immunity</keyword>
<keyword evidence="5" id="KW-0677">Repeat</keyword>
<dbReference type="SMART" id="SM00020">
    <property type="entry name" value="Tryp_SPc"/>
    <property type="match status" value="1"/>
</dbReference>
<dbReference type="GO" id="GO:0016020">
    <property type="term" value="C:membrane"/>
    <property type="evidence" value="ECO:0007669"/>
    <property type="project" value="InterPro"/>
</dbReference>
<evidence type="ECO:0000256" key="13">
    <source>
        <dbReference type="ARBA" id="ARBA00038868"/>
    </source>
</evidence>
<dbReference type="InterPro" id="IPR036055">
    <property type="entry name" value="LDL_receptor-like_sf"/>
</dbReference>
<dbReference type="AlphaFoldDB" id="G3N594"/>
<dbReference type="InterPro" id="IPR036058">
    <property type="entry name" value="Kazal_dom_sf"/>
</dbReference>
<feature type="disulfide bond" evidence="14">
    <location>
        <begin position="232"/>
        <end position="247"/>
    </location>
</feature>
<dbReference type="SMART" id="SM00202">
    <property type="entry name" value="SR"/>
    <property type="match status" value="1"/>
</dbReference>
<dbReference type="InterPro" id="IPR009003">
    <property type="entry name" value="Peptidase_S1_PA"/>
</dbReference>
<accession>G3N594</accession>
<dbReference type="Pfam" id="PF21286">
    <property type="entry name" value="CFAI_FIMAC_N"/>
    <property type="match status" value="1"/>
</dbReference>
<evidence type="ECO:0000256" key="16">
    <source>
        <dbReference type="RuleBase" id="RU363034"/>
    </source>
</evidence>
<dbReference type="PROSITE" id="PS50068">
    <property type="entry name" value="LDLRA_2"/>
    <property type="match status" value="1"/>
</dbReference>
<dbReference type="PROSITE" id="PS00134">
    <property type="entry name" value="TRYPSIN_HIS"/>
    <property type="match status" value="1"/>
</dbReference>
<protein>
    <recommendedName>
        <fullName evidence="13">trypsin</fullName>
        <ecNumber evidence="13">3.4.21.4</ecNumber>
    </recommendedName>
</protein>
<dbReference type="InterPro" id="IPR018114">
    <property type="entry name" value="TRYPSIN_HIS"/>
</dbReference>
<keyword evidence="3 16" id="KW-0645">Protease</keyword>
<dbReference type="InterPro" id="IPR043504">
    <property type="entry name" value="Peptidase_S1_PA_chymotrypsin"/>
</dbReference>
<dbReference type="SUPFAM" id="SSF57424">
    <property type="entry name" value="LDL receptor-like module"/>
    <property type="match status" value="2"/>
</dbReference>
<feature type="disulfide bond" evidence="15">
    <location>
        <begin position="178"/>
        <end position="188"/>
    </location>
</feature>
<dbReference type="FunFam" id="2.40.10.10:FF:000002">
    <property type="entry name" value="Transmembrane protease serine"/>
    <property type="match status" value="1"/>
</dbReference>
<dbReference type="InterPro" id="IPR048719">
    <property type="entry name" value="CFAI_KAZAL"/>
</dbReference>
<dbReference type="Gene3D" id="3.30.60.30">
    <property type="match status" value="1"/>
</dbReference>
<evidence type="ECO:0000256" key="8">
    <source>
        <dbReference type="ARBA" id="ARBA00022859"/>
    </source>
</evidence>
<dbReference type="PROSITE" id="PS01209">
    <property type="entry name" value="LDLRA_1"/>
    <property type="match status" value="1"/>
</dbReference>
<proteinExistence type="inferred from homology"/>
<dbReference type="SUPFAM" id="SSF50494">
    <property type="entry name" value="Trypsin-like serine proteases"/>
    <property type="match status" value="1"/>
</dbReference>
<keyword evidence="10" id="KW-0325">Glycoprotein</keyword>
<dbReference type="InterPro" id="IPR001190">
    <property type="entry name" value="SRCR"/>
</dbReference>
<dbReference type="InterPro" id="IPR001314">
    <property type="entry name" value="Peptidase_S1A"/>
</dbReference>
<dbReference type="PROSITE" id="PS50287">
    <property type="entry name" value="SRCR_2"/>
    <property type="match status" value="1"/>
</dbReference>
<dbReference type="SUPFAM" id="SSF56487">
    <property type="entry name" value="SRCR-like"/>
    <property type="match status" value="1"/>
</dbReference>
<comment type="caution">
    <text evidence="15">Lacks conserved residue(s) required for the propagation of feature annotation.</text>
</comment>
<comment type="subcellular location">
    <subcellularLocation>
        <location evidence="1">Secreted</location>
        <location evidence="1">Extracellular space</location>
    </subcellularLocation>
</comment>
<keyword evidence="2" id="KW-0964">Secreted</keyword>
<dbReference type="InterPro" id="IPR023415">
    <property type="entry name" value="LDLR_class-A_CS"/>
</dbReference>
<organism evidence="20">
    <name type="scientific">Gasterosteus aculeatus</name>
    <name type="common">Three-spined stickleback</name>
    <dbReference type="NCBI Taxonomy" id="69293"/>
    <lineage>
        <taxon>Eukaryota</taxon>
        <taxon>Metazoa</taxon>
        <taxon>Chordata</taxon>
        <taxon>Craniata</taxon>
        <taxon>Vertebrata</taxon>
        <taxon>Euteleostomi</taxon>
        <taxon>Actinopterygii</taxon>
        <taxon>Neopterygii</taxon>
        <taxon>Teleostei</taxon>
        <taxon>Neoteleostei</taxon>
        <taxon>Acanthomorphata</taxon>
        <taxon>Eupercaria</taxon>
        <taxon>Perciformes</taxon>
        <taxon>Cottioidei</taxon>
        <taxon>Gasterosteales</taxon>
        <taxon>Gasterosteidae</taxon>
        <taxon>Gasterosteus</taxon>
    </lineage>
</organism>
<dbReference type="Gene3D" id="4.10.400.10">
    <property type="entry name" value="Low-density Lipoprotein Receptor"/>
    <property type="match status" value="2"/>
</dbReference>
<dbReference type="SMART" id="SM00192">
    <property type="entry name" value="LDLa"/>
    <property type="match status" value="2"/>
</dbReference>
<dbReference type="InterPro" id="IPR033116">
    <property type="entry name" value="TRYPSIN_SER"/>
</dbReference>
<dbReference type="PROSITE" id="PS00135">
    <property type="entry name" value="TRYPSIN_SER"/>
    <property type="match status" value="1"/>
</dbReference>
<dbReference type="PANTHER" id="PTHR24264:SF83">
    <property type="entry name" value="COMPLEMENT FACTOR I"/>
    <property type="match status" value="1"/>
</dbReference>
<evidence type="ECO:0000256" key="7">
    <source>
        <dbReference type="ARBA" id="ARBA00022825"/>
    </source>
</evidence>
<evidence type="ECO:0000256" key="1">
    <source>
        <dbReference type="ARBA" id="ARBA00004239"/>
    </source>
</evidence>
<dbReference type="SUPFAM" id="SSF100895">
    <property type="entry name" value="Kazal-type serine protease inhibitors"/>
    <property type="match status" value="1"/>
</dbReference>
<evidence type="ECO:0000259" key="18">
    <source>
        <dbReference type="PROSITE" id="PS50287"/>
    </source>
</evidence>
<dbReference type="InterPro" id="IPR001254">
    <property type="entry name" value="Trypsin_dom"/>
</dbReference>
<feature type="disulfide bond" evidence="14">
    <location>
        <begin position="220"/>
        <end position="238"/>
    </location>
</feature>
<evidence type="ECO:0000256" key="5">
    <source>
        <dbReference type="ARBA" id="ARBA00022737"/>
    </source>
</evidence>
<keyword evidence="4" id="KW-0732">Signal</keyword>
<reference evidence="20" key="1">
    <citation type="submission" date="2006-01" db="EMBL/GenBank/DDBJ databases">
        <authorList>
            <person name="Lindblad-Toh K."/>
            <person name="Mauceli E."/>
            <person name="Grabherr M."/>
            <person name="Chang J.L."/>
            <person name="Lander E.S."/>
        </authorList>
    </citation>
    <scope>NUCLEOTIDE SEQUENCE [LARGE SCALE GENOMIC DNA]</scope>
</reference>
<keyword evidence="6 16" id="KW-0378">Hydrolase</keyword>
<evidence type="ECO:0000259" key="19">
    <source>
        <dbReference type="PROSITE" id="PS51465"/>
    </source>
</evidence>
<name>G3N594_GASAC</name>
<feature type="domain" description="SRCR" evidence="18">
    <location>
        <begin position="126"/>
        <end position="221"/>
    </location>
</feature>